<dbReference type="AlphaFoldDB" id="A0A238XAB8"/>
<feature type="transmembrane region" description="Helical" evidence="2">
    <location>
        <begin position="198"/>
        <end position="220"/>
    </location>
</feature>
<feature type="transmembrane region" description="Helical" evidence="2">
    <location>
        <begin position="12"/>
        <end position="29"/>
    </location>
</feature>
<reference evidence="3 4" key="1">
    <citation type="submission" date="2017-06" db="EMBL/GenBank/DDBJ databases">
        <authorList>
            <person name="Kim H.J."/>
            <person name="Triplett B.A."/>
        </authorList>
    </citation>
    <scope>NUCLEOTIDE SEQUENCE [LARGE SCALE GENOMIC DNA]</scope>
    <source>
        <strain evidence="3 4">DSM 29052</strain>
    </source>
</reference>
<proteinExistence type="predicted"/>
<protein>
    <recommendedName>
        <fullName evidence="5">OpgC protein</fullName>
    </recommendedName>
</protein>
<feature type="transmembrane region" description="Helical" evidence="2">
    <location>
        <begin position="282"/>
        <end position="304"/>
    </location>
</feature>
<dbReference type="Pfam" id="PF10129">
    <property type="entry name" value="OpgC_C"/>
    <property type="match status" value="1"/>
</dbReference>
<organism evidence="3 4">
    <name type="scientific">Puniceibacterium sediminis</name>
    <dbReference type="NCBI Taxonomy" id="1608407"/>
    <lineage>
        <taxon>Bacteria</taxon>
        <taxon>Pseudomonadati</taxon>
        <taxon>Pseudomonadota</taxon>
        <taxon>Alphaproteobacteria</taxon>
        <taxon>Rhodobacterales</taxon>
        <taxon>Paracoccaceae</taxon>
        <taxon>Puniceibacterium</taxon>
    </lineage>
</organism>
<dbReference type="PANTHER" id="PTHR38592">
    <property type="entry name" value="BLL4819 PROTEIN"/>
    <property type="match status" value="1"/>
</dbReference>
<feature type="region of interest" description="Disordered" evidence="1">
    <location>
        <begin position="390"/>
        <end position="413"/>
    </location>
</feature>
<sequence>MRLTLLDGFRGFFLLFMMIAHVNGSFHAVLGDYNHHMLGWVEDAQGFVFISGFVVGLVYTKILDRKGPAGMGGAVLRRIRTIYTYQALMIVAFCAAALGLAAWGLEPDILSQYVQNPAAFTTASLLLVTGSLHMGILALYIWLMLLTPFALMAFHKGWAKWWAVASIAAWTLAQSGLPDAAQLPIERVLANAGHGINIGIYFNVFGWQILYFLGLFLGFLFARDQLDTSFLRTPRMRAMFWLAVAGVVAFAVFDRAMSLGWIEKDLRSTLWREIDRGNMHIVYLMNFLLDLFVIAWLLVAGPSSGNRALAFLGRGIEWLYTRRPLVFLGQHSLQVFTAHLVMTYFIMWAMAGRDLPALWDNLLMLLSIGALFVVAWGHATLQSMSRDRSRNSAVLEKGPVPQQGRVANPSTTT</sequence>
<dbReference type="PIRSF" id="PIRSF028704">
    <property type="entry name" value="UPC028704"/>
    <property type="match status" value="1"/>
</dbReference>
<evidence type="ECO:0000256" key="1">
    <source>
        <dbReference type="SAM" id="MobiDB-lite"/>
    </source>
</evidence>
<evidence type="ECO:0000256" key="2">
    <source>
        <dbReference type="SAM" id="Phobius"/>
    </source>
</evidence>
<evidence type="ECO:0000313" key="4">
    <source>
        <dbReference type="Proteomes" id="UP000198417"/>
    </source>
</evidence>
<name>A0A238XAB8_9RHOB</name>
<feature type="transmembrane region" description="Helical" evidence="2">
    <location>
        <begin position="362"/>
        <end position="381"/>
    </location>
</feature>
<feature type="transmembrane region" description="Helical" evidence="2">
    <location>
        <begin position="158"/>
        <end position="178"/>
    </location>
</feature>
<keyword evidence="2" id="KW-0812">Transmembrane</keyword>
<dbReference type="Proteomes" id="UP000198417">
    <property type="component" value="Unassembled WGS sequence"/>
</dbReference>
<evidence type="ECO:0008006" key="5">
    <source>
        <dbReference type="Google" id="ProtNLM"/>
    </source>
</evidence>
<keyword evidence="2" id="KW-1133">Transmembrane helix</keyword>
<feature type="transmembrane region" description="Helical" evidence="2">
    <location>
        <begin position="325"/>
        <end position="350"/>
    </location>
</feature>
<dbReference type="InterPro" id="IPR014550">
    <property type="entry name" value="UCP028704_OpgC"/>
</dbReference>
<evidence type="ECO:0000313" key="3">
    <source>
        <dbReference type="EMBL" id="SNR55294.1"/>
    </source>
</evidence>
<gene>
    <name evidence="3" type="ORF">SAMN06265370_1102</name>
</gene>
<feature type="transmembrane region" description="Helical" evidence="2">
    <location>
        <begin position="125"/>
        <end position="146"/>
    </location>
</feature>
<dbReference type="EMBL" id="FZNN01000010">
    <property type="protein sequence ID" value="SNR55294.1"/>
    <property type="molecule type" value="Genomic_DNA"/>
</dbReference>
<accession>A0A238XAB8</accession>
<keyword evidence="4" id="KW-1185">Reference proteome</keyword>
<dbReference type="PANTHER" id="PTHR38592:SF3">
    <property type="entry name" value="BLL4819 PROTEIN"/>
    <property type="match status" value="1"/>
</dbReference>
<feature type="transmembrane region" description="Helical" evidence="2">
    <location>
        <begin position="44"/>
        <end position="62"/>
    </location>
</feature>
<feature type="transmembrane region" description="Helical" evidence="2">
    <location>
        <begin position="83"/>
        <end position="105"/>
    </location>
</feature>
<keyword evidence="2" id="KW-0472">Membrane</keyword>
<feature type="transmembrane region" description="Helical" evidence="2">
    <location>
        <begin position="240"/>
        <end position="262"/>
    </location>
</feature>